<gene>
    <name evidence="3" type="ORF">TRITD_3Av1G018340</name>
</gene>
<dbReference type="InterPro" id="IPR004154">
    <property type="entry name" value="Anticodon-bd"/>
</dbReference>
<proteinExistence type="predicted"/>
<dbReference type="Proteomes" id="UP000324705">
    <property type="component" value="Chromosome 3A"/>
</dbReference>
<dbReference type="Pfam" id="PF03129">
    <property type="entry name" value="HGTP_anticodon"/>
    <property type="match status" value="1"/>
</dbReference>
<dbReference type="PANTHER" id="PTHR11451">
    <property type="entry name" value="THREONINE-TRNA LIGASE"/>
    <property type="match status" value="1"/>
</dbReference>
<feature type="domain" description="Anticodon-binding" evidence="2">
    <location>
        <begin position="57"/>
        <end position="105"/>
    </location>
</feature>
<dbReference type="Gramene" id="TRITD3Av1G018340.8">
    <property type="protein sequence ID" value="TRITD3Av1G018340.8"/>
    <property type="gene ID" value="TRITD3Av1G018340"/>
</dbReference>
<keyword evidence="4" id="KW-1185">Reference proteome</keyword>
<dbReference type="GO" id="GO:0006435">
    <property type="term" value="P:threonyl-tRNA aminoacylation"/>
    <property type="evidence" value="ECO:0007669"/>
    <property type="project" value="TreeGrafter"/>
</dbReference>
<sequence length="105" mass="12155">MLNTYKPNQNYFSWHITGGYYIQSCELLMGLWKSYLFELCLYCAFTQLDCLYCVLIVHAQIRAAGFHVDIDMTDRTIQKKVREAQLAQFNYILVVGAKEAESGKV</sequence>
<dbReference type="PANTHER" id="PTHR11451:SF46">
    <property type="entry name" value="THREONINE--TRNA LIGASE"/>
    <property type="match status" value="1"/>
</dbReference>
<dbReference type="GO" id="GO:0005739">
    <property type="term" value="C:mitochondrion"/>
    <property type="evidence" value="ECO:0007669"/>
    <property type="project" value="TreeGrafter"/>
</dbReference>
<evidence type="ECO:0000256" key="1">
    <source>
        <dbReference type="ARBA" id="ARBA00022917"/>
    </source>
</evidence>
<evidence type="ECO:0000313" key="3">
    <source>
        <dbReference type="EMBL" id="VAH56634.1"/>
    </source>
</evidence>
<dbReference type="GO" id="GO:0009507">
    <property type="term" value="C:chloroplast"/>
    <property type="evidence" value="ECO:0007669"/>
    <property type="project" value="TreeGrafter"/>
</dbReference>
<name>A0A9R0VGV0_TRITD</name>
<keyword evidence="1" id="KW-0648">Protein biosynthesis</keyword>
<dbReference type="SUPFAM" id="SSF52954">
    <property type="entry name" value="Class II aaRS ABD-related"/>
    <property type="match status" value="1"/>
</dbReference>
<evidence type="ECO:0000313" key="4">
    <source>
        <dbReference type="Proteomes" id="UP000324705"/>
    </source>
</evidence>
<organism evidence="3 4">
    <name type="scientific">Triticum turgidum subsp. durum</name>
    <name type="common">Durum wheat</name>
    <name type="synonym">Triticum durum</name>
    <dbReference type="NCBI Taxonomy" id="4567"/>
    <lineage>
        <taxon>Eukaryota</taxon>
        <taxon>Viridiplantae</taxon>
        <taxon>Streptophyta</taxon>
        <taxon>Embryophyta</taxon>
        <taxon>Tracheophyta</taxon>
        <taxon>Spermatophyta</taxon>
        <taxon>Magnoliopsida</taxon>
        <taxon>Liliopsida</taxon>
        <taxon>Poales</taxon>
        <taxon>Poaceae</taxon>
        <taxon>BOP clade</taxon>
        <taxon>Pooideae</taxon>
        <taxon>Triticodae</taxon>
        <taxon>Triticeae</taxon>
        <taxon>Triticinae</taxon>
        <taxon>Triticum</taxon>
    </lineage>
</organism>
<accession>A0A9R0VGV0</accession>
<dbReference type="InterPro" id="IPR036621">
    <property type="entry name" value="Anticodon-bd_dom_sf"/>
</dbReference>
<protein>
    <recommendedName>
        <fullName evidence="2">Anticodon-binding domain-containing protein</fullName>
    </recommendedName>
</protein>
<dbReference type="GO" id="GO:0004829">
    <property type="term" value="F:threonine-tRNA ligase activity"/>
    <property type="evidence" value="ECO:0007669"/>
    <property type="project" value="TreeGrafter"/>
</dbReference>
<reference evidence="3 4" key="1">
    <citation type="submission" date="2017-09" db="EMBL/GenBank/DDBJ databases">
        <authorList>
            <consortium name="International Durum Wheat Genome Sequencing Consortium (IDWGSC)"/>
            <person name="Milanesi L."/>
        </authorList>
    </citation>
    <scope>NUCLEOTIDE SEQUENCE [LARGE SCALE GENOMIC DNA]</scope>
    <source>
        <strain evidence="4">cv. Svevo</strain>
    </source>
</reference>
<dbReference type="AlphaFoldDB" id="A0A9R0VGV0"/>
<dbReference type="EMBL" id="LT934115">
    <property type="protein sequence ID" value="VAH56634.1"/>
    <property type="molecule type" value="Genomic_DNA"/>
</dbReference>
<evidence type="ECO:0000259" key="2">
    <source>
        <dbReference type="Pfam" id="PF03129"/>
    </source>
</evidence>
<dbReference type="Gene3D" id="3.40.50.800">
    <property type="entry name" value="Anticodon-binding domain"/>
    <property type="match status" value="1"/>
</dbReference>